<evidence type="ECO:0000256" key="4">
    <source>
        <dbReference type="ARBA" id="ARBA00050226"/>
    </source>
</evidence>
<dbReference type="PANTHER" id="PTHR42879">
    <property type="entry name" value="3-OXOACYL-(ACYL-CARRIER-PROTEIN) REDUCTASE"/>
    <property type="match status" value="1"/>
</dbReference>
<evidence type="ECO:0000256" key="1">
    <source>
        <dbReference type="ARBA" id="ARBA00006484"/>
    </source>
</evidence>
<reference evidence="9 10" key="1">
    <citation type="submission" date="2015-03" db="EMBL/GenBank/DDBJ databases">
        <title>Comparative genomics of Pseudomonas insights into diversity of traits involved in vanlence and defense.</title>
        <authorList>
            <person name="Qin Y."/>
        </authorList>
    </citation>
    <scope>NUCLEOTIDE SEQUENCE [LARGE SCALE GENOMIC DNA]</scope>
    <source>
        <strain evidence="9 10">C8</strain>
    </source>
</reference>
<dbReference type="PRINTS" id="PR00080">
    <property type="entry name" value="SDRFAMILY"/>
</dbReference>
<dbReference type="SUPFAM" id="SSF51735">
    <property type="entry name" value="NAD(P)-binding Rossmann-fold domains"/>
    <property type="match status" value="1"/>
</dbReference>
<dbReference type="EMBL" id="LACC01000008">
    <property type="protein sequence ID" value="KJZ49505.1"/>
    <property type="molecule type" value="Genomic_DNA"/>
</dbReference>
<comment type="catalytic activity">
    <reaction evidence="4">
        <text>(2R,3S)-2,3-dihydroxy-2,3-dihydro-p-cumate + NAD(+) = 2,3-dihydroxy-p-cumate + NADH + H(+)</text>
        <dbReference type="Rhea" id="RHEA:23772"/>
        <dbReference type="ChEBI" id="CHEBI:15378"/>
        <dbReference type="ChEBI" id="CHEBI:36647"/>
        <dbReference type="ChEBI" id="CHEBI:57540"/>
        <dbReference type="ChEBI" id="CHEBI:57945"/>
        <dbReference type="ChEBI" id="CHEBI:58420"/>
        <dbReference type="EC" id="1.3.1.58"/>
    </reaction>
</comment>
<dbReference type="FunFam" id="3.40.50.720:FF:000173">
    <property type="entry name" value="3-oxoacyl-[acyl-carrier protein] reductase"/>
    <property type="match status" value="1"/>
</dbReference>
<protein>
    <recommendedName>
        <fullName evidence="7">2,3-dihydroxy-2,3-dihydro-p-cumate dehydrogenase</fullName>
        <ecNumber evidence="6">1.3.1.58</ecNumber>
    </recommendedName>
    <alternativeName>
        <fullName evidence="3">Biphenyl-2,3-dihydro-2,3-diol dehydrogenase</fullName>
    </alternativeName>
</protein>
<evidence type="ECO:0000256" key="5">
    <source>
        <dbReference type="ARBA" id="ARBA00060518"/>
    </source>
</evidence>
<evidence type="ECO:0000256" key="2">
    <source>
        <dbReference type="ARBA" id="ARBA00023002"/>
    </source>
</evidence>
<dbReference type="PROSITE" id="PS00061">
    <property type="entry name" value="ADH_SHORT"/>
    <property type="match status" value="1"/>
</dbReference>
<dbReference type="CDD" id="cd05233">
    <property type="entry name" value="SDR_c"/>
    <property type="match status" value="1"/>
</dbReference>
<evidence type="ECO:0000256" key="6">
    <source>
        <dbReference type="ARBA" id="ARBA00066455"/>
    </source>
</evidence>
<proteinExistence type="inferred from homology"/>
<evidence type="ECO:0000256" key="3">
    <source>
        <dbReference type="ARBA" id="ARBA00042907"/>
    </source>
</evidence>
<keyword evidence="2" id="KW-0560">Oxidoreductase</keyword>
<dbReference type="InterPro" id="IPR020904">
    <property type="entry name" value="Sc_DH/Rdtase_CS"/>
</dbReference>
<dbReference type="InterPro" id="IPR050259">
    <property type="entry name" value="SDR"/>
</dbReference>
<dbReference type="GO" id="GO:0018511">
    <property type="term" value="F:2,3-dihydroxy-2,3-dihydro-p-cumate dehydrogenase activity"/>
    <property type="evidence" value="ECO:0007669"/>
    <property type="project" value="UniProtKB-EC"/>
</dbReference>
<dbReference type="PATRIC" id="fig|294.132.peg.5694"/>
<dbReference type="GO" id="GO:0032787">
    <property type="term" value="P:monocarboxylic acid metabolic process"/>
    <property type="evidence" value="ECO:0007669"/>
    <property type="project" value="UniProtKB-ARBA"/>
</dbReference>
<dbReference type="OrthoDB" id="9806974at2"/>
<dbReference type="Pfam" id="PF13561">
    <property type="entry name" value="adh_short_C2"/>
    <property type="match status" value="1"/>
</dbReference>
<sequence length="244" mass="25599">MKRVVVITGAARGIGLAIAKRFAASGEYLVLNYFDVKDQLDEVIRIAQDNGGDGITVQADVSHPEAAAGIIREAESRFGRVDILVNNAGRLVSATVAQTTWAQWEQMISTNLGGTWACMQAVLPGMLARGQGRIINISSELGLIGFPTYAAYCASKGGVIALTKAVAKEVAPQGVLVNSVAPGPIETDMLINDTIEYNDETRATIPLKRFGKPDEIAAMVEALAGPAGNYMVGQIVSPNGGAAI</sequence>
<organism evidence="9 10">
    <name type="scientific">Pseudomonas fluorescens</name>
    <dbReference type="NCBI Taxonomy" id="294"/>
    <lineage>
        <taxon>Bacteria</taxon>
        <taxon>Pseudomonadati</taxon>
        <taxon>Pseudomonadota</taxon>
        <taxon>Gammaproteobacteria</taxon>
        <taxon>Pseudomonadales</taxon>
        <taxon>Pseudomonadaceae</taxon>
        <taxon>Pseudomonas</taxon>
    </lineage>
</organism>
<evidence type="ECO:0000313" key="10">
    <source>
        <dbReference type="Proteomes" id="UP000033588"/>
    </source>
</evidence>
<feature type="domain" description="Ketoreductase" evidence="8">
    <location>
        <begin position="3"/>
        <end position="188"/>
    </location>
</feature>
<comment type="similarity">
    <text evidence="1">Belongs to the short-chain dehydrogenases/reductases (SDR) family.</text>
</comment>
<name>A0A0F4TZR2_PSEFL</name>
<dbReference type="AlphaFoldDB" id="A0A0F4TZR2"/>
<evidence type="ECO:0000313" key="9">
    <source>
        <dbReference type="EMBL" id="KJZ49505.1"/>
    </source>
</evidence>
<dbReference type="Gene3D" id="3.40.50.720">
    <property type="entry name" value="NAD(P)-binding Rossmann-like Domain"/>
    <property type="match status" value="1"/>
</dbReference>
<comment type="caution">
    <text evidence="9">The sequence shown here is derived from an EMBL/GenBank/DDBJ whole genome shotgun (WGS) entry which is preliminary data.</text>
</comment>
<dbReference type="Proteomes" id="UP000033588">
    <property type="component" value="Unassembled WGS sequence"/>
</dbReference>
<dbReference type="PANTHER" id="PTHR42879:SF2">
    <property type="entry name" value="3-OXOACYL-[ACYL-CARRIER-PROTEIN] REDUCTASE FABG"/>
    <property type="match status" value="1"/>
</dbReference>
<dbReference type="PRINTS" id="PR00081">
    <property type="entry name" value="GDHRDH"/>
</dbReference>
<dbReference type="InterPro" id="IPR057326">
    <property type="entry name" value="KR_dom"/>
</dbReference>
<dbReference type="InterPro" id="IPR002347">
    <property type="entry name" value="SDR_fam"/>
</dbReference>
<gene>
    <name evidence="9" type="ORF">VC35_05580</name>
</gene>
<comment type="pathway">
    <text evidence="5">Aromatic compound metabolism; p-cumate degradation; acetaldehyde and pyruvate from p-cumate: step 2/7.</text>
</comment>
<dbReference type="EC" id="1.3.1.58" evidence="6"/>
<dbReference type="InterPro" id="IPR036291">
    <property type="entry name" value="NAD(P)-bd_dom_sf"/>
</dbReference>
<dbReference type="RefSeq" id="WP_046038382.1">
    <property type="nucleotide sequence ID" value="NZ_LACC01000008.1"/>
</dbReference>
<evidence type="ECO:0000256" key="7">
    <source>
        <dbReference type="ARBA" id="ARBA00073443"/>
    </source>
</evidence>
<dbReference type="SMART" id="SM00822">
    <property type="entry name" value="PKS_KR"/>
    <property type="match status" value="1"/>
</dbReference>
<evidence type="ECO:0000259" key="8">
    <source>
        <dbReference type="SMART" id="SM00822"/>
    </source>
</evidence>
<accession>A0A0F4TZR2</accession>